<feature type="region of interest" description="Disordered" evidence="1">
    <location>
        <begin position="200"/>
        <end position="226"/>
    </location>
</feature>
<reference evidence="2" key="1">
    <citation type="submission" date="2022-03" db="EMBL/GenBank/DDBJ databases">
        <authorList>
            <person name="Martin C."/>
        </authorList>
    </citation>
    <scope>NUCLEOTIDE SEQUENCE</scope>
</reference>
<dbReference type="EMBL" id="CAIIXF020000010">
    <property type="protein sequence ID" value="CAH1798121.1"/>
    <property type="molecule type" value="Genomic_DNA"/>
</dbReference>
<feature type="compositionally biased region" description="Basic and acidic residues" evidence="1">
    <location>
        <begin position="394"/>
        <end position="410"/>
    </location>
</feature>
<feature type="compositionally biased region" description="Basic and acidic residues" evidence="1">
    <location>
        <begin position="454"/>
        <end position="469"/>
    </location>
</feature>
<feature type="compositionally biased region" description="Low complexity" evidence="1">
    <location>
        <begin position="201"/>
        <end position="224"/>
    </location>
</feature>
<feature type="region of interest" description="Disordered" evidence="1">
    <location>
        <begin position="76"/>
        <end position="166"/>
    </location>
</feature>
<accession>A0A8S4Q2P0</accession>
<protein>
    <submittedName>
        <fullName evidence="2">Uncharacterized protein</fullName>
    </submittedName>
</protein>
<feature type="compositionally biased region" description="Polar residues" evidence="1">
    <location>
        <begin position="157"/>
        <end position="166"/>
    </location>
</feature>
<dbReference type="AlphaFoldDB" id="A0A8S4Q2P0"/>
<organism evidence="2 3">
    <name type="scientific">Owenia fusiformis</name>
    <name type="common">Polychaete worm</name>
    <dbReference type="NCBI Taxonomy" id="6347"/>
    <lineage>
        <taxon>Eukaryota</taxon>
        <taxon>Metazoa</taxon>
        <taxon>Spiralia</taxon>
        <taxon>Lophotrochozoa</taxon>
        <taxon>Annelida</taxon>
        <taxon>Polychaeta</taxon>
        <taxon>Sedentaria</taxon>
        <taxon>Canalipalpata</taxon>
        <taxon>Sabellida</taxon>
        <taxon>Oweniida</taxon>
        <taxon>Oweniidae</taxon>
        <taxon>Owenia</taxon>
    </lineage>
</organism>
<dbReference type="Proteomes" id="UP000749559">
    <property type="component" value="Unassembled WGS sequence"/>
</dbReference>
<evidence type="ECO:0000256" key="1">
    <source>
        <dbReference type="SAM" id="MobiDB-lite"/>
    </source>
</evidence>
<evidence type="ECO:0000313" key="3">
    <source>
        <dbReference type="Proteomes" id="UP000749559"/>
    </source>
</evidence>
<proteinExistence type="predicted"/>
<evidence type="ECO:0000313" key="2">
    <source>
        <dbReference type="EMBL" id="CAH1798121.1"/>
    </source>
</evidence>
<gene>
    <name evidence="2" type="ORF">OFUS_LOCUS22299</name>
</gene>
<name>A0A8S4Q2P0_OWEFU</name>
<feature type="compositionally biased region" description="Polar residues" evidence="1">
    <location>
        <begin position="480"/>
        <end position="489"/>
    </location>
</feature>
<keyword evidence="3" id="KW-1185">Reference proteome</keyword>
<feature type="compositionally biased region" description="Basic and acidic residues" evidence="1">
    <location>
        <begin position="141"/>
        <end position="153"/>
    </location>
</feature>
<feature type="compositionally biased region" description="Polar residues" evidence="1">
    <location>
        <begin position="347"/>
        <end position="365"/>
    </location>
</feature>
<feature type="region of interest" description="Disordered" evidence="1">
    <location>
        <begin position="347"/>
        <end position="489"/>
    </location>
</feature>
<comment type="caution">
    <text evidence="2">The sequence shown here is derived from an EMBL/GenBank/DDBJ whole genome shotgun (WGS) entry which is preliminary data.</text>
</comment>
<sequence>MAAVQILLKRLRDKTKKLRENSDSDIKHANRALPPLPPHYIDEYGFGADGKRKPRVCDSPAHIYEEIPDFIVPTVTTRSRNKAKRSPVGDTSLDSDRVPSIGDIITTENSNVAKHKDNIQTNSNNEDLHKSTSKRSSMGEFKPELNHRVEPKKTASRTDLQSQPKKSFQVNDVFFQAARESTKSVDSADISSSDYNGSCDSYGSALSSTSPTSSKRSSIKSGNSLGNASNGTFNEYDINADLDNMDDIDTAYTFSPSDGFHDSGGSFGDIEDSRMRTREYHLYDNEAKTSDQKYFNNLNFCQCSQCYQAEIAEQYSDKSDAEYDYFLAKVHQNHTLKQQVVQLIKSSTDNSDNESVSHTLPTNCRSRSKKLSRAHASISTDIDTIPPFSSPSKLENESGHPKKLHAESRMFRKKGSQEASHPKPGSPRQTHSVNDTDIHRASTLTSTSKRTVSHKAEKRKEKQTRKTLEEILSLDEPDHSNITSSKDDTTINAQTTGAFHRMDRLSCRVTNYNPNKLRQNLIPLTSTGIAQSDDLYGSMYGNHTNVQRQHSNRMLSDMIRQNNHRQSFLFM</sequence>